<reference evidence="3 4" key="1">
    <citation type="journal article" date="2019" name="Int. J. Syst. Evol. Microbiol.">
        <title>The Global Catalogue of Microorganisms (GCM) 10K type strain sequencing project: providing services to taxonomists for standard genome sequencing and annotation.</title>
        <authorList>
            <consortium name="The Broad Institute Genomics Platform"/>
            <consortium name="The Broad Institute Genome Sequencing Center for Infectious Disease"/>
            <person name="Wu L."/>
            <person name="Ma J."/>
        </authorList>
    </citation>
    <scope>NUCLEOTIDE SEQUENCE [LARGE SCALE GENOMIC DNA]</scope>
    <source>
        <strain evidence="3 4">JCM 3272</strain>
    </source>
</reference>
<feature type="region of interest" description="Disordered" evidence="1">
    <location>
        <begin position="252"/>
        <end position="275"/>
    </location>
</feature>
<dbReference type="RefSeq" id="WP_344611870.1">
    <property type="nucleotide sequence ID" value="NZ_BAAARV010000016.1"/>
</dbReference>
<evidence type="ECO:0000256" key="1">
    <source>
        <dbReference type="SAM" id="MobiDB-lite"/>
    </source>
</evidence>
<evidence type="ECO:0000256" key="2">
    <source>
        <dbReference type="SAM" id="Phobius"/>
    </source>
</evidence>
<gene>
    <name evidence="3" type="ORF">GCM10010170_018700</name>
</gene>
<keyword evidence="2" id="KW-0472">Membrane</keyword>
<keyword evidence="4" id="KW-1185">Reference proteome</keyword>
<evidence type="ECO:0000313" key="4">
    <source>
        <dbReference type="Proteomes" id="UP001501444"/>
    </source>
</evidence>
<organism evidence="3 4">
    <name type="scientific">Dactylosporangium salmoneum</name>
    <dbReference type="NCBI Taxonomy" id="53361"/>
    <lineage>
        <taxon>Bacteria</taxon>
        <taxon>Bacillati</taxon>
        <taxon>Actinomycetota</taxon>
        <taxon>Actinomycetes</taxon>
        <taxon>Micromonosporales</taxon>
        <taxon>Micromonosporaceae</taxon>
        <taxon>Dactylosporangium</taxon>
    </lineage>
</organism>
<dbReference type="EMBL" id="BAAARV010000016">
    <property type="protein sequence ID" value="GAA2337546.1"/>
    <property type="molecule type" value="Genomic_DNA"/>
</dbReference>
<comment type="caution">
    <text evidence="3">The sequence shown here is derived from an EMBL/GenBank/DDBJ whole genome shotgun (WGS) entry which is preliminary data.</text>
</comment>
<proteinExistence type="predicted"/>
<evidence type="ECO:0000313" key="3">
    <source>
        <dbReference type="EMBL" id="GAA2337546.1"/>
    </source>
</evidence>
<accession>A0ABN3FTS6</accession>
<feature type="region of interest" description="Disordered" evidence="1">
    <location>
        <begin position="61"/>
        <end position="80"/>
    </location>
</feature>
<name>A0ABN3FTS6_9ACTN</name>
<feature type="transmembrane region" description="Helical" evidence="2">
    <location>
        <begin position="38"/>
        <end position="60"/>
    </location>
</feature>
<dbReference type="Proteomes" id="UP001501444">
    <property type="component" value="Unassembled WGS sequence"/>
</dbReference>
<protein>
    <submittedName>
        <fullName evidence="3">Uncharacterized protein</fullName>
    </submittedName>
</protein>
<keyword evidence="2" id="KW-1133">Transmembrane helix</keyword>
<sequence>MSTLEERLREEMARSVAAVRPAPDPYGRLLRRRRRRGWRWGGLGLGAALVAAILGAQGLVAPGGPRPAPERTGSTQQQFDEPLNEWTRSLLTAPTRGDMVAAEAIREALDKDRTRRNVKPELDQIKVLYVVEAGGDEVFEAAYYGGGRGQFVSASAPKGTSVADLVNPSASLNGTTGSGAPRAFSISGRMDRYTVALAPPGCLAQGSVASKVGPDSALQITWGAAAEFIVDPAPAWARWWRVTCDGRVRQLGYEGTLDGPRQETSGPPPAERGTADPDIVKELLWSWPTIGGLDVVRKRVLWGGTPPGETRPTVVGLGELADGSVYVCEVTGKGDAQFVNSLPPPQATTLPKDFPPARMTVAVAPSAGLVAVRLPDETRVGFSDRLLVIGPPEAVQLRVSGKETETVALTGGVGVIVAPVPARVALSAVDGLGRDLARLTVVEPGASSSFLLGLGWLYDWS</sequence>
<keyword evidence="2" id="KW-0812">Transmembrane</keyword>